<name>A0A3M8DHH5_9BACL</name>
<organism evidence="2 3">
    <name type="scientific">Brevibacillus fluminis</name>
    <dbReference type="NCBI Taxonomy" id="511487"/>
    <lineage>
        <taxon>Bacteria</taxon>
        <taxon>Bacillati</taxon>
        <taxon>Bacillota</taxon>
        <taxon>Bacilli</taxon>
        <taxon>Bacillales</taxon>
        <taxon>Paenibacillaceae</taxon>
        <taxon>Brevibacillus</taxon>
    </lineage>
</organism>
<sequence>MRHFFPLLRHRPTRYDRYMKKQKPWLKLFAVTLSILLLFTARHQTDAETYSGVPISQNTQPGQVAPDQLTVITYNIRGCRDDNGIADPIAVANELKKLDGDIIALQEVDNGLPRSQFVNQAKMIADQMGMYYAYVPAVNFLIGTYGHAVLSRYPILSAKAVALPSGKEPRTMLDAVVQVGGQALHVYETHLGLSQSERASQFSVLKRTVEASNARHEPFVLLGDFNTPTNNRQYKSLLADVQAPFFQLSQPLATLRSTAHPEMIDQIFLSSGIQFHGGFTGDTNRSDHYPVGAILSLPQTKT</sequence>
<evidence type="ECO:0000313" key="2">
    <source>
        <dbReference type="EMBL" id="RNB87466.1"/>
    </source>
</evidence>
<reference evidence="2 3" key="1">
    <citation type="submission" date="2018-10" db="EMBL/GenBank/DDBJ databases">
        <title>Phylogenomics of Brevibacillus.</title>
        <authorList>
            <person name="Dunlap C."/>
        </authorList>
    </citation>
    <scope>NUCLEOTIDE SEQUENCE [LARGE SCALE GENOMIC DNA]</scope>
    <source>
        <strain evidence="2 3">JCM 15716</strain>
    </source>
</reference>
<dbReference type="AlphaFoldDB" id="A0A3M8DHH5"/>
<protein>
    <recommendedName>
        <fullName evidence="1">Endonuclease/exonuclease/phosphatase domain-containing protein</fullName>
    </recommendedName>
</protein>
<dbReference type="GO" id="GO:0006506">
    <property type="term" value="P:GPI anchor biosynthetic process"/>
    <property type="evidence" value="ECO:0007669"/>
    <property type="project" value="TreeGrafter"/>
</dbReference>
<dbReference type="InterPro" id="IPR036691">
    <property type="entry name" value="Endo/exonu/phosph_ase_sf"/>
</dbReference>
<dbReference type="SUPFAM" id="SSF56219">
    <property type="entry name" value="DNase I-like"/>
    <property type="match status" value="1"/>
</dbReference>
<dbReference type="OrthoDB" id="155529at2"/>
<dbReference type="PANTHER" id="PTHR14859:SF1">
    <property type="entry name" value="PGAP2-INTERACTING PROTEIN"/>
    <property type="match status" value="1"/>
</dbReference>
<gene>
    <name evidence="2" type="ORF">EDM56_17615</name>
</gene>
<feature type="domain" description="Endonuclease/exonuclease/phosphatase" evidence="1">
    <location>
        <begin position="72"/>
        <end position="288"/>
    </location>
</feature>
<comment type="caution">
    <text evidence="2">The sequence shown here is derived from an EMBL/GenBank/DDBJ whole genome shotgun (WGS) entry which is preliminary data.</text>
</comment>
<proteinExistence type="predicted"/>
<dbReference type="InterPro" id="IPR051916">
    <property type="entry name" value="GPI-anchor_lipid_remodeler"/>
</dbReference>
<accession>A0A3M8DHH5</accession>
<dbReference type="PANTHER" id="PTHR14859">
    <property type="entry name" value="CALCOFLUOR WHITE HYPERSENSITIVE PROTEIN PRECURSOR"/>
    <property type="match status" value="1"/>
</dbReference>
<evidence type="ECO:0000313" key="3">
    <source>
        <dbReference type="Proteomes" id="UP000271031"/>
    </source>
</evidence>
<evidence type="ECO:0000259" key="1">
    <source>
        <dbReference type="Pfam" id="PF03372"/>
    </source>
</evidence>
<dbReference type="Pfam" id="PF03372">
    <property type="entry name" value="Exo_endo_phos"/>
    <property type="match status" value="1"/>
</dbReference>
<dbReference type="Gene3D" id="3.60.10.10">
    <property type="entry name" value="Endonuclease/exonuclease/phosphatase"/>
    <property type="match status" value="1"/>
</dbReference>
<dbReference type="Proteomes" id="UP000271031">
    <property type="component" value="Unassembled WGS sequence"/>
</dbReference>
<dbReference type="EMBL" id="RHHQ01000012">
    <property type="protein sequence ID" value="RNB87466.1"/>
    <property type="molecule type" value="Genomic_DNA"/>
</dbReference>
<dbReference type="GO" id="GO:0016020">
    <property type="term" value="C:membrane"/>
    <property type="evidence" value="ECO:0007669"/>
    <property type="project" value="GOC"/>
</dbReference>
<dbReference type="InterPro" id="IPR005135">
    <property type="entry name" value="Endo/exonuclease/phosphatase"/>
</dbReference>
<keyword evidence="3" id="KW-1185">Reference proteome</keyword>
<dbReference type="GO" id="GO:0003824">
    <property type="term" value="F:catalytic activity"/>
    <property type="evidence" value="ECO:0007669"/>
    <property type="project" value="InterPro"/>
</dbReference>